<feature type="region of interest" description="Disordered" evidence="3">
    <location>
        <begin position="176"/>
        <end position="204"/>
    </location>
</feature>
<evidence type="ECO:0000256" key="2">
    <source>
        <dbReference type="ARBA" id="ARBA00022917"/>
    </source>
</evidence>
<protein>
    <recommendedName>
        <fullName evidence="4">Elongation Factor G domain-containing protein</fullName>
    </recommendedName>
</protein>
<dbReference type="GO" id="GO:0003746">
    <property type="term" value="F:translation elongation factor activity"/>
    <property type="evidence" value="ECO:0007669"/>
    <property type="project" value="UniProtKB-KW"/>
</dbReference>
<dbReference type="SUPFAM" id="SSF54980">
    <property type="entry name" value="EF-G C-terminal domain-like"/>
    <property type="match status" value="1"/>
</dbReference>
<name>A0AA88QIY1_9ASTE</name>
<proteinExistence type="predicted"/>
<evidence type="ECO:0000256" key="3">
    <source>
        <dbReference type="SAM" id="MobiDB-lite"/>
    </source>
</evidence>
<dbReference type="SUPFAM" id="SSF54211">
    <property type="entry name" value="Ribosomal protein S5 domain 2-like"/>
    <property type="match status" value="1"/>
</dbReference>
<reference evidence="5" key="1">
    <citation type="submission" date="2022-12" db="EMBL/GenBank/DDBJ databases">
        <title>Draft genome assemblies for two species of Escallonia (Escalloniales).</title>
        <authorList>
            <person name="Chanderbali A."/>
            <person name="Dervinis C."/>
            <person name="Anghel I."/>
            <person name="Soltis D."/>
            <person name="Soltis P."/>
            <person name="Zapata F."/>
        </authorList>
    </citation>
    <scope>NUCLEOTIDE SEQUENCE</scope>
    <source>
        <strain evidence="5">UCBG92.1500</strain>
        <tissue evidence="5">Leaf</tissue>
    </source>
</reference>
<keyword evidence="6" id="KW-1185">Reference proteome</keyword>
<dbReference type="PANTHER" id="PTHR43636:SF2">
    <property type="entry name" value="ELONGATION FACTOR G, MITOCHONDRIAL"/>
    <property type="match status" value="1"/>
</dbReference>
<dbReference type="InterPro" id="IPR035647">
    <property type="entry name" value="EFG_III/V"/>
</dbReference>
<evidence type="ECO:0000256" key="1">
    <source>
        <dbReference type="ARBA" id="ARBA00022768"/>
    </source>
</evidence>
<dbReference type="Proteomes" id="UP001187471">
    <property type="component" value="Unassembled WGS sequence"/>
</dbReference>
<dbReference type="InterPro" id="IPR014721">
    <property type="entry name" value="Ribsml_uS5_D2-typ_fold_subgr"/>
</dbReference>
<dbReference type="Gene3D" id="3.30.70.870">
    <property type="entry name" value="Elongation Factor G (Translational Gtpase), domain 3"/>
    <property type="match status" value="1"/>
</dbReference>
<evidence type="ECO:0000313" key="5">
    <source>
        <dbReference type="EMBL" id="KAK2969237.1"/>
    </source>
</evidence>
<dbReference type="Gene3D" id="3.30.230.10">
    <property type="match status" value="1"/>
</dbReference>
<feature type="domain" description="Elongation Factor G" evidence="4">
    <location>
        <begin position="54"/>
        <end position="83"/>
    </location>
</feature>
<gene>
    <name evidence="5" type="ORF">RJ640_003471</name>
</gene>
<dbReference type="EMBL" id="JAVXUO010002834">
    <property type="protein sequence ID" value="KAK2969237.1"/>
    <property type="molecule type" value="Genomic_DNA"/>
</dbReference>
<comment type="caution">
    <text evidence="5">The sequence shown here is derived from an EMBL/GenBank/DDBJ whole genome shotgun (WGS) entry which is preliminary data.</text>
</comment>
<dbReference type="InterPro" id="IPR020568">
    <property type="entry name" value="Ribosomal_Su5_D2-typ_SF"/>
</dbReference>
<dbReference type="AlphaFoldDB" id="A0AA88QIY1"/>
<evidence type="ECO:0000259" key="4">
    <source>
        <dbReference type="Pfam" id="PF14492"/>
    </source>
</evidence>
<dbReference type="GO" id="GO:0070125">
    <property type="term" value="P:mitochondrial translational elongation"/>
    <property type="evidence" value="ECO:0007669"/>
    <property type="project" value="TreeGrafter"/>
</dbReference>
<dbReference type="GO" id="GO:0005739">
    <property type="term" value="C:mitochondrion"/>
    <property type="evidence" value="ECO:0007669"/>
    <property type="project" value="TreeGrafter"/>
</dbReference>
<dbReference type="Pfam" id="PF14492">
    <property type="entry name" value="EFG_III"/>
    <property type="match status" value="1"/>
</dbReference>
<sequence>MKEDTFTDGSVSKDFGGQLSKALNRFRVALDAESGQSLVIPHLNNNLKLYEQTIIISGMGELHLDIYVERIRREYKVDATVGKPRVNFKEIVTQGAEFDYLHKKQSGGQGQYGRLLISSAKRPSSSNGRHVLCNFWSMIEAISMTMANYGDELKDRRDGIVQWLYSSTVIIGPRRIVGSEPQSSRPKSRGKLSRNPLLKHEARR</sequence>
<keyword evidence="1" id="KW-0251">Elongation factor</keyword>
<evidence type="ECO:0000313" key="6">
    <source>
        <dbReference type="Proteomes" id="UP001187471"/>
    </source>
</evidence>
<dbReference type="PANTHER" id="PTHR43636">
    <property type="entry name" value="ELONGATION FACTOR G, MITOCHONDRIAL"/>
    <property type="match status" value="1"/>
</dbReference>
<dbReference type="InterPro" id="IPR041095">
    <property type="entry name" value="EFG_II"/>
</dbReference>
<keyword evidence="2" id="KW-0648">Protein biosynthesis</keyword>
<organism evidence="5 6">
    <name type="scientific">Escallonia rubra</name>
    <dbReference type="NCBI Taxonomy" id="112253"/>
    <lineage>
        <taxon>Eukaryota</taxon>
        <taxon>Viridiplantae</taxon>
        <taxon>Streptophyta</taxon>
        <taxon>Embryophyta</taxon>
        <taxon>Tracheophyta</taxon>
        <taxon>Spermatophyta</taxon>
        <taxon>Magnoliopsida</taxon>
        <taxon>eudicotyledons</taxon>
        <taxon>Gunneridae</taxon>
        <taxon>Pentapetalae</taxon>
        <taxon>asterids</taxon>
        <taxon>campanulids</taxon>
        <taxon>Escalloniales</taxon>
        <taxon>Escalloniaceae</taxon>
        <taxon>Escallonia</taxon>
    </lineage>
</organism>
<dbReference type="GO" id="GO:0003924">
    <property type="term" value="F:GTPase activity"/>
    <property type="evidence" value="ECO:0007669"/>
    <property type="project" value="TreeGrafter"/>
</dbReference>
<accession>A0AA88QIY1</accession>